<dbReference type="InterPro" id="IPR032710">
    <property type="entry name" value="NTF2-like_dom_sf"/>
</dbReference>
<sequence length="300" mass="34219">MNKTIIFSISLIFAFNSVFGQTNDEKYGDDVKSIDAIINAYYDVVSGSSSDPWEFERDKYIHSEHAVITRLDDNGKAESHTLEAEYIPMGLSPKTDFYEKELKREVSKFGNVAQVWSAFEIRTDPKIESDIRGLNSIQLHYENGRWWIDSWTCEMASDKNSVVTEFMTTDDISTSSAIDDIKEMEQLQVQGILEKDSTLIKKLLHKDLIVNAPSNTVVDLNMAMEALKLGYIDYTSYEQSIDNIKVVENIGIVMGLETVMPTGLTGKAGTIEKRRFTDIWMYKHGQWIMIARQATNIYNE</sequence>
<dbReference type="InterPro" id="IPR027843">
    <property type="entry name" value="DUF4440"/>
</dbReference>
<feature type="domain" description="DUF4440" evidence="1">
    <location>
        <begin position="181"/>
        <end position="289"/>
    </location>
</feature>
<proteinExistence type="predicted"/>
<dbReference type="Proteomes" id="UP000447545">
    <property type="component" value="Unassembled WGS sequence"/>
</dbReference>
<evidence type="ECO:0000259" key="1">
    <source>
        <dbReference type="Pfam" id="PF14534"/>
    </source>
</evidence>
<gene>
    <name evidence="2" type="ORF">F1003_02430</name>
</gene>
<comment type="caution">
    <text evidence="2">The sequence shown here is derived from an EMBL/GenBank/DDBJ whole genome shotgun (WGS) entry which is preliminary data.</text>
</comment>
<name>A0A7K1G914_9FLAO</name>
<reference evidence="2 3" key="1">
    <citation type="submission" date="2019-11" db="EMBL/GenBank/DDBJ databases">
        <title>Winogradskyella ouciana sp. nov., isolated from the hadal seawater of the Mariana Trench.</title>
        <authorList>
            <person name="Liu R."/>
        </authorList>
    </citation>
    <scope>NUCLEOTIDE SEQUENCE [LARGE SCALE GENOMIC DNA]</scope>
    <source>
        <strain evidence="2 3">ZXX205</strain>
    </source>
</reference>
<dbReference type="AlphaFoldDB" id="A0A7K1G914"/>
<dbReference type="Gene3D" id="3.10.450.50">
    <property type="match status" value="1"/>
</dbReference>
<organism evidence="2 3">
    <name type="scientific">Winogradskyella ouciana</name>
    <dbReference type="NCBI Taxonomy" id="2608631"/>
    <lineage>
        <taxon>Bacteria</taxon>
        <taxon>Pseudomonadati</taxon>
        <taxon>Bacteroidota</taxon>
        <taxon>Flavobacteriia</taxon>
        <taxon>Flavobacteriales</taxon>
        <taxon>Flavobacteriaceae</taxon>
        <taxon>Winogradskyella</taxon>
    </lineage>
</organism>
<dbReference type="EMBL" id="WJYA01000002">
    <property type="protein sequence ID" value="MTE25777.1"/>
    <property type="molecule type" value="Genomic_DNA"/>
</dbReference>
<dbReference type="SUPFAM" id="SSF54427">
    <property type="entry name" value="NTF2-like"/>
    <property type="match status" value="1"/>
</dbReference>
<keyword evidence="3" id="KW-1185">Reference proteome</keyword>
<dbReference type="Pfam" id="PF14534">
    <property type="entry name" value="DUF4440"/>
    <property type="match status" value="1"/>
</dbReference>
<dbReference type="RefSeq" id="WP_155087608.1">
    <property type="nucleotide sequence ID" value="NZ_WJYA01000002.1"/>
</dbReference>
<evidence type="ECO:0000313" key="2">
    <source>
        <dbReference type="EMBL" id="MTE25777.1"/>
    </source>
</evidence>
<accession>A0A7K1G914</accession>
<protein>
    <submittedName>
        <fullName evidence="2">DUF4440 domain-containing protein</fullName>
    </submittedName>
</protein>
<evidence type="ECO:0000313" key="3">
    <source>
        <dbReference type="Proteomes" id="UP000447545"/>
    </source>
</evidence>